<dbReference type="Gene3D" id="3.10.129.10">
    <property type="entry name" value="Hotdog Thioesterase"/>
    <property type="match status" value="1"/>
</dbReference>
<gene>
    <name evidence="18" type="ORF">METZ01_LOCUS21583</name>
</gene>
<dbReference type="GO" id="GO:0006633">
    <property type="term" value="P:fatty acid biosynthetic process"/>
    <property type="evidence" value="ECO:0007669"/>
    <property type="project" value="UniProtKB-UniPathway"/>
</dbReference>
<dbReference type="PANTHER" id="PTHR30272">
    <property type="entry name" value="3-HYDROXYACYL-[ACYL-CARRIER-PROTEIN] DEHYDRATASE"/>
    <property type="match status" value="1"/>
</dbReference>
<evidence type="ECO:0000256" key="7">
    <source>
        <dbReference type="ARBA" id="ARBA00017810"/>
    </source>
</evidence>
<evidence type="ECO:0000256" key="9">
    <source>
        <dbReference type="ARBA" id="ARBA00022516"/>
    </source>
</evidence>
<evidence type="ECO:0000256" key="8">
    <source>
        <dbReference type="ARBA" id="ARBA00022490"/>
    </source>
</evidence>
<dbReference type="UniPathway" id="UPA00094"/>
<reference evidence="18" key="1">
    <citation type="submission" date="2018-05" db="EMBL/GenBank/DDBJ databases">
        <authorList>
            <person name="Lanie J.A."/>
            <person name="Ng W.-L."/>
            <person name="Kazmierczak K.M."/>
            <person name="Andrzejewski T.M."/>
            <person name="Davidsen T.M."/>
            <person name="Wayne K.J."/>
            <person name="Tettelin H."/>
            <person name="Glass J.I."/>
            <person name="Rusch D."/>
            <person name="Podicherti R."/>
            <person name="Tsui H.-C.T."/>
            <person name="Winkler M.E."/>
        </authorList>
    </citation>
    <scope>NUCLEOTIDE SEQUENCE</scope>
</reference>
<keyword evidence="13" id="KW-0413">Isomerase</keyword>
<evidence type="ECO:0000256" key="6">
    <source>
        <dbReference type="ARBA" id="ARBA00012677"/>
    </source>
</evidence>
<evidence type="ECO:0000256" key="14">
    <source>
        <dbReference type="ARBA" id="ARBA00023239"/>
    </source>
</evidence>
<protein>
    <recommendedName>
        <fullName evidence="7">3-hydroxydecanoyl-[acyl-carrier-protein] dehydratase</fullName>
        <ecNumber evidence="6">5.3.3.14</ecNumber>
    </recommendedName>
    <alternativeName>
        <fullName evidence="16">3-hydroxyacyl-[acyl-carrier-protein] dehydratase FabA</fullName>
    </alternativeName>
    <alternativeName>
        <fullName evidence="17">Beta-hydroxydecanoyl thioester dehydrase</fullName>
    </alternativeName>
    <alternativeName>
        <fullName evidence="15">Trans-2-decenoyl-[acyl-carrier-protein] isomerase</fullName>
    </alternativeName>
</protein>
<dbReference type="AlphaFoldDB" id="A0A381PRQ6"/>
<dbReference type="SUPFAM" id="SSF54637">
    <property type="entry name" value="Thioesterase/thiol ester dehydrase-isomerase"/>
    <property type="match status" value="1"/>
</dbReference>
<organism evidence="18">
    <name type="scientific">marine metagenome</name>
    <dbReference type="NCBI Taxonomy" id="408172"/>
    <lineage>
        <taxon>unclassified sequences</taxon>
        <taxon>metagenomes</taxon>
        <taxon>ecological metagenomes</taxon>
    </lineage>
</organism>
<sequence>MKQKNSYTREELLQCAAGELFGIKHSKLPTDPLLMADRITTITMDGGKYDKGLVIAELDINEKNWFFHSHFIGDPVMPGCLGLDGMWQLIGFFLTWSGCTGRGRALGVGNVKFKGQVRPYHDVITYIIDVKKIINKPVPMIWGDGELHVNDKIIYTAKGLQVGLFDNLIYDFGGDPTSDTF</sequence>
<dbReference type="GO" id="GO:0034017">
    <property type="term" value="F:trans-2-decenoyl-acyl-carrier-protein isomerase activity"/>
    <property type="evidence" value="ECO:0007669"/>
    <property type="project" value="UniProtKB-EC"/>
</dbReference>
<evidence type="ECO:0000256" key="13">
    <source>
        <dbReference type="ARBA" id="ARBA00023235"/>
    </source>
</evidence>
<dbReference type="PANTHER" id="PTHR30272:SF8">
    <property type="entry name" value="3-HYDROXYDECANOYL-[ACYL-CARRIER-PROTEIN] DEHYDRATASE"/>
    <property type="match status" value="1"/>
</dbReference>
<keyword evidence="14" id="KW-0456">Lyase</keyword>
<dbReference type="NCBIfam" id="NF003509">
    <property type="entry name" value="PRK05174.1"/>
    <property type="match status" value="1"/>
</dbReference>
<evidence type="ECO:0000256" key="5">
    <source>
        <dbReference type="ARBA" id="ARBA00011738"/>
    </source>
</evidence>
<evidence type="ECO:0000256" key="4">
    <source>
        <dbReference type="ARBA" id="ARBA00006714"/>
    </source>
</evidence>
<dbReference type="GO" id="GO:0005737">
    <property type="term" value="C:cytoplasm"/>
    <property type="evidence" value="ECO:0007669"/>
    <property type="project" value="UniProtKB-SubCell"/>
</dbReference>
<dbReference type="GO" id="GO:0019171">
    <property type="term" value="F:(3R)-hydroxyacyl-[acyl-carrier-protein] dehydratase activity"/>
    <property type="evidence" value="ECO:0007669"/>
    <property type="project" value="UniProtKB-EC"/>
</dbReference>
<dbReference type="EMBL" id="UINC01001041">
    <property type="protein sequence ID" value="SUZ68729.1"/>
    <property type="molecule type" value="Genomic_DNA"/>
</dbReference>
<comment type="subcellular location">
    <subcellularLocation>
        <location evidence="2">Cytoplasm</location>
    </subcellularLocation>
</comment>
<evidence type="ECO:0000256" key="15">
    <source>
        <dbReference type="ARBA" id="ARBA00031656"/>
    </source>
</evidence>
<keyword evidence="11" id="KW-0443">Lipid metabolism</keyword>
<comment type="pathway">
    <text evidence="3">Lipid metabolism; fatty acid biosynthesis.</text>
</comment>
<keyword evidence="8" id="KW-0963">Cytoplasm</keyword>
<evidence type="ECO:0000256" key="3">
    <source>
        <dbReference type="ARBA" id="ARBA00005194"/>
    </source>
</evidence>
<dbReference type="InterPro" id="IPR013114">
    <property type="entry name" value="FabA_FabZ"/>
</dbReference>
<dbReference type="InterPro" id="IPR010083">
    <property type="entry name" value="FabA"/>
</dbReference>
<dbReference type="EC" id="5.3.3.14" evidence="6"/>
<dbReference type="NCBIfam" id="TIGR01749">
    <property type="entry name" value="fabA"/>
    <property type="match status" value="1"/>
</dbReference>
<keyword evidence="9" id="KW-0444">Lipid biosynthesis</keyword>
<evidence type="ECO:0000256" key="11">
    <source>
        <dbReference type="ARBA" id="ARBA00023098"/>
    </source>
</evidence>
<accession>A0A381PRQ6</accession>
<comment type="subunit">
    <text evidence="5">Homodimer.</text>
</comment>
<dbReference type="Pfam" id="PF07977">
    <property type="entry name" value="FabA"/>
    <property type="match status" value="1"/>
</dbReference>
<comment type="similarity">
    <text evidence="4">Belongs to the thioester dehydratase family. FabA subfamily.</text>
</comment>
<keyword evidence="12" id="KW-0275">Fatty acid biosynthesis</keyword>
<evidence type="ECO:0000256" key="12">
    <source>
        <dbReference type="ARBA" id="ARBA00023160"/>
    </source>
</evidence>
<evidence type="ECO:0000256" key="2">
    <source>
        <dbReference type="ARBA" id="ARBA00004496"/>
    </source>
</evidence>
<name>A0A381PRQ6_9ZZZZ</name>
<comment type="catalytic activity">
    <reaction evidence="1">
        <text>a (3R)-hydroxyacyl-[ACP] = a (2E)-enoyl-[ACP] + H2O</text>
        <dbReference type="Rhea" id="RHEA:13097"/>
        <dbReference type="Rhea" id="RHEA-COMP:9925"/>
        <dbReference type="Rhea" id="RHEA-COMP:9945"/>
        <dbReference type="ChEBI" id="CHEBI:15377"/>
        <dbReference type="ChEBI" id="CHEBI:78784"/>
        <dbReference type="ChEBI" id="CHEBI:78827"/>
        <dbReference type="EC" id="4.2.1.59"/>
    </reaction>
</comment>
<proteinExistence type="inferred from homology"/>
<keyword evidence="10" id="KW-0276">Fatty acid metabolism</keyword>
<evidence type="ECO:0000256" key="16">
    <source>
        <dbReference type="ARBA" id="ARBA00032302"/>
    </source>
</evidence>
<evidence type="ECO:0000256" key="1">
    <source>
        <dbReference type="ARBA" id="ARBA00001055"/>
    </source>
</evidence>
<evidence type="ECO:0000256" key="10">
    <source>
        <dbReference type="ARBA" id="ARBA00022832"/>
    </source>
</evidence>
<evidence type="ECO:0000256" key="17">
    <source>
        <dbReference type="ARBA" id="ARBA00032821"/>
    </source>
</evidence>
<evidence type="ECO:0000313" key="18">
    <source>
        <dbReference type="EMBL" id="SUZ68729.1"/>
    </source>
</evidence>
<dbReference type="InterPro" id="IPR029069">
    <property type="entry name" value="HotDog_dom_sf"/>
</dbReference>